<sequence length="351" mass="37467">MSSQKALFLLERLGKFGLGTNTIPEPAPGELLVEIRATALNPVDWKIQDHDFEGIIQEYPAILGTDSAGVVAKVGEGVTRFAVGDRVMHQGFFTTRMATFQQYTTVPEQLAAKIPPNLTFDEACTIPLTMATAAIGLYNKHIEPNGGCELSPPWEEGGRGKYAGQPFFVTGGSSSLGQHVIQFAKLSGFSPIITTASPRHEAALKALGATHVVDRATPPTELPALARRLAGAPVLVAFDAISSRDTQNVCYDVLARGGQVVLALPSEIEKGKLTPEKRVVEVFGNVHVPAQTPVGISLYRKVTELVANGDIKPNNVEVLPNGLLGIPDGLNRLKEGKVSLAKLVARPQETP</sequence>
<dbReference type="Gene3D" id="3.90.180.10">
    <property type="entry name" value="Medium-chain alcohol dehydrogenases, catalytic domain"/>
    <property type="match status" value="1"/>
</dbReference>
<dbReference type="InterPro" id="IPR013149">
    <property type="entry name" value="ADH-like_C"/>
</dbReference>
<dbReference type="InterPro" id="IPR036291">
    <property type="entry name" value="NAD(P)-bd_dom_sf"/>
</dbReference>
<dbReference type="SMART" id="SM00829">
    <property type="entry name" value="PKS_ER"/>
    <property type="match status" value="1"/>
</dbReference>
<name>A0A9P3G7V2_9APHY</name>
<dbReference type="EMBL" id="BPQB01000014">
    <property type="protein sequence ID" value="GJE89916.1"/>
    <property type="molecule type" value="Genomic_DNA"/>
</dbReference>
<evidence type="ECO:0000313" key="2">
    <source>
        <dbReference type="EMBL" id="GJE89916.1"/>
    </source>
</evidence>
<evidence type="ECO:0000259" key="1">
    <source>
        <dbReference type="SMART" id="SM00829"/>
    </source>
</evidence>
<comment type="caution">
    <text evidence="2">The sequence shown here is derived from an EMBL/GenBank/DDBJ whole genome shotgun (WGS) entry which is preliminary data.</text>
</comment>
<dbReference type="Pfam" id="PF00107">
    <property type="entry name" value="ADH_zinc_N"/>
    <property type="match status" value="1"/>
</dbReference>
<dbReference type="Gene3D" id="3.40.50.720">
    <property type="entry name" value="NAD(P)-binding Rossmann-like Domain"/>
    <property type="match status" value="1"/>
</dbReference>
<feature type="domain" description="Enoyl reductase (ER)" evidence="1">
    <location>
        <begin position="11"/>
        <end position="345"/>
    </location>
</feature>
<gene>
    <name evidence="2" type="ORF">PsYK624_060280</name>
</gene>
<evidence type="ECO:0000313" key="3">
    <source>
        <dbReference type="Proteomes" id="UP000703269"/>
    </source>
</evidence>
<protein>
    <submittedName>
        <fullName evidence="2">Zinc-binding alcohol dehydrogenase family protein</fullName>
    </submittedName>
</protein>
<dbReference type="SUPFAM" id="SSF51735">
    <property type="entry name" value="NAD(P)-binding Rossmann-fold domains"/>
    <property type="match status" value="1"/>
</dbReference>
<dbReference type="InterPro" id="IPR013154">
    <property type="entry name" value="ADH-like_N"/>
</dbReference>
<keyword evidence="3" id="KW-1185">Reference proteome</keyword>
<dbReference type="SUPFAM" id="SSF50129">
    <property type="entry name" value="GroES-like"/>
    <property type="match status" value="1"/>
</dbReference>
<dbReference type="InterPro" id="IPR011032">
    <property type="entry name" value="GroES-like_sf"/>
</dbReference>
<organism evidence="2 3">
    <name type="scientific">Phanerochaete sordida</name>
    <dbReference type="NCBI Taxonomy" id="48140"/>
    <lineage>
        <taxon>Eukaryota</taxon>
        <taxon>Fungi</taxon>
        <taxon>Dikarya</taxon>
        <taxon>Basidiomycota</taxon>
        <taxon>Agaricomycotina</taxon>
        <taxon>Agaricomycetes</taxon>
        <taxon>Polyporales</taxon>
        <taxon>Phanerochaetaceae</taxon>
        <taxon>Phanerochaete</taxon>
    </lineage>
</organism>
<accession>A0A9P3G7V2</accession>
<dbReference type="OrthoDB" id="3233595at2759"/>
<dbReference type="PANTHER" id="PTHR45348">
    <property type="entry name" value="HYPOTHETICAL OXIDOREDUCTASE (EUROFUNG)"/>
    <property type="match status" value="1"/>
</dbReference>
<reference evidence="2 3" key="1">
    <citation type="submission" date="2021-08" db="EMBL/GenBank/DDBJ databases">
        <title>Draft Genome Sequence of Phanerochaete sordida strain YK-624.</title>
        <authorList>
            <person name="Mori T."/>
            <person name="Dohra H."/>
            <person name="Suzuki T."/>
            <person name="Kawagishi H."/>
            <person name="Hirai H."/>
        </authorList>
    </citation>
    <scope>NUCLEOTIDE SEQUENCE [LARGE SCALE GENOMIC DNA]</scope>
    <source>
        <strain evidence="2 3">YK-624</strain>
    </source>
</reference>
<dbReference type="AlphaFoldDB" id="A0A9P3G7V2"/>
<proteinExistence type="predicted"/>
<dbReference type="InterPro" id="IPR047122">
    <property type="entry name" value="Trans-enoyl_RdTase-like"/>
</dbReference>
<dbReference type="Proteomes" id="UP000703269">
    <property type="component" value="Unassembled WGS sequence"/>
</dbReference>
<dbReference type="Pfam" id="PF08240">
    <property type="entry name" value="ADH_N"/>
    <property type="match status" value="1"/>
</dbReference>
<dbReference type="InterPro" id="IPR020843">
    <property type="entry name" value="ER"/>
</dbReference>
<dbReference type="CDD" id="cd08249">
    <property type="entry name" value="enoyl_reductase_like"/>
    <property type="match status" value="1"/>
</dbReference>
<dbReference type="GO" id="GO:0016651">
    <property type="term" value="F:oxidoreductase activity, acting on NAD(P)H"/>
    <property type="evidence" value="ECO:0007669"/>
    <property type="project" value="InterPro"/>
</dbReference>
<dbReference type="PANTHER" id="PTHR45348:SF2">
    <property type="entry name" value="ZINC-TYPE ALCOHOL DEHYDROGENASE-LIKE PROTEIN C2E1P3.01"/>
    <property type="match status" value="1"/>
</dbReference>